<evidence type="ECO:0000313" key="3">
    <source>
        <dbReference type="Proteomes" id="UP001596398"/>
    </source>
</evidence>
<keyword evidence="1" id="KW-0472">Membrane</keyword>
<evidence type="ECO:0000313" key="2">
    <source>
        <dbReference type="EMBL" id="MFC7236226.1"/>
    </source>
</evidence>
<dbReference type="InterPro" id="IPR058328">
    <property type="entry name" value="DUF8015"/>
</dbReference>
<protein>
    <submittedName>
        <fullName evidence="2">Uncharacterized protein</fullName>
    </submittedName>
</protein>
<dbReference type="EMBL" id="JBHTAP010000001">
    <property type="protein sequence ID" value="MFC7236226.1"/>
    <property type="molecule type" value="Genomic_DNA"/>
</dbReference>
<reference evidence="2 3" key="1">
    <citation type="journal article" date="2019" name="Int. J. Syst. Evol. Microbiol.">
        <title>The Global Catalogue of Microorganisms (GCM) 10K type strain sequencing project: providing services to taxonomists for standard genome sequencing and annotation.</title>
        <authorList>
            <consortium name="The Broad Institute Genomics Platform"/>
            <consortium name="The Broad Institute Genome Sequencing Center for Infectious Disease"/>
            <person name="Wu L."/>
            <person name="Ma J."/>
        </authorList>
    </citation>
    <scope>NUCLEOTIDE SEQUENCE [LARGE SCALE GENOMIC DNA]</scope>
    <source>
        <strain evidence="2 3">DT85</strain>
    </source>
</reference>
<sequence length="77" mass="7479">MAGYYDLVLGLIPLAFGSLAGALSLAGFATTQSVVAGALVAVVLVVHAMFVRAPVDSAPEPVAAAPASTPGPETGAN</sequence>
<accession>A0ABD5ZRY6</accession>
<dbReference type="AlphaFoldDB" id="A0ABD5ZRY6"/>
<keyword evidence="1" id="KW-1133">Transmembrane helix</keyword>
<gene>
    <name evidence="2" type="ORF">ACFQJ4_12955</name>
</gene>
<dbReference type="Pfam" id="PF26047">
    <property type="entry name" value="DUF8015"/>
    <property type="match status" value="1"/>
</dbReference>
<name>A0ABD5ZRY6_9EURY</name>
<organism evidence="2 3">
    <name type="scientific">Halosegnis marinus</name>
    <dbReference type="NCBI Taxonomy" id="3034023"/>
    <lineage>
        <taxon>Archaea</taxon>
        <taxon>Methanobacteriati</taxon>
        <taxon>Methanobacteriota</taxon>
        <taxon>Stenosarchaea group</taxon>
        <taxon>Halobacteria</taxon>
        <taxon>Halobacteriales</taxon>
        <taxon>Natronomonadaceae</taxon>
        <taxon>Halosegnis</taxon>
    </lineage>
</organism>
<proteinExistence type="predicted"/>
<keyword evidence="3" id="KW-1185">Reference proteome</keyword>
<dbReference type="GeneID" id="79267937"/>
<feature type="transmembrane region" description="Helical" evidence="1">
    <location>
        <begin position="34"/>
        <end position="51"/>
    </location>
</feature>
<evidence type="ECO:0000256" key="1">
    <source>
        <dbReference type="SAM" id="Phobius"/>
    </source>
</evidence>
<keyword evidence="1" id="KW-0812">Transmembrane</keyword>
<feature type="transmembrane region" description="Helical" evidence="1">
    <location>
        <begin position="7"/>
        <end position="28"/>
    </location>
</feature>
<dbReference type="Proteomes" id="UP001596398">
    <property type="component" value="Unassembled WGS sequence"/>
</dbReference>
<comment type="caution">
    <text evidence="2">The sequence shown here is derived from an EMBL/GenBank/DDBJ whole genome shotgun (WGS) entry which is preliminary data.</text>
</comment>
<dbReference type="RefSeq" id="WP_276234384.1">
    <property type="nucleotide sequence ID" value="NZ_CP119802.1"/>
</dbReference>